<evidence type="ECO:0000256" key="2">
    <source>
        <dbReference type="ARBA" id="ARBA00007055"/>
    </source>
</evidence>
<reference evidence="10 11" key="1">
    <citation type="submission" date="2018-06" db="EMBL/GenBank/DDBJ databases">
        <authorList>
            <consortium name="Pathogen Informatics"/>
            <person name="Doyle S."/>
        </authorList>
    </citation>
    <scope>NUCLEOTIDE SEQUENCE [LARGE SCALE GENOMIC DNA]</scope>
    <source>
        <strain evidence="10 11">NCTC10418</strain>
    </source>
</reference>
<evidence type="ECO:0000313" key="11">
    <source>
        <dbReference type="Proteomes" id="UP000255460"/>
    </source>
</evidence>
<evidence type="ECO:0000256" key="1">
    <source>
        <dbReference type="ARBA" id="ARBA00004571"/>
    </source>
</evidence>
<dbReference type="InterPro" id="IPR050286">
    <property type="entry name" value="G_neg_Bact_CarbUptk_Porin"/>
</dbReference>
<keyword evidence="8" id="KW-0472">Membrane</keyword>
<dbReference type="InterPro" id="IPR036998">
    <property type="entry name" value="Porin_LamB_sf"/>
</dbReference>
<evidence type="ECO:0000256" key="3">
    <source>
        <dbReference type="ARBA" id="ARBA00022448"/>
    </source>
</evidence>
<dbReference type="Proteomes" id="UP000255460">
    <property type="component" value="Unassembled WGS sequence"/>
</dbReference>
<dbReference type="NCBIfam" id="NF006860">
    <property type="entry name" value="PRK09360.1"/>
    <property type="match status" value="1"/>
</dbReference>
<organism evidence="10 11">
    <name type="scientific">Escherichia coli</name>
    <dbReference type="NCBI Taxonomy" id="562"/>
    <lineage>
        <taxon>Bacteria</taxon>
        <taxon>Pseudomonadati</taxon>
        <taxon>Pseudomonadota</taxon>
        <taxon>Gammaproteobacteria</taxon>
        <taxon>Enterobacterales</taxon>
        <taxon>Enterobacteriaceae</taxon>
        <taxon>Escherichia</taxon>
    </lineage>
</organism>
<dbReference type="PANTHER" id="PTHR38762">
    <property type="entry name" value="CRYPTIC OUTER MEMBRANE PORIN BGLH-RELATED"/>
    <property type="match status" value="1"/>
</dbReference>
<gene>
    <name evidence="10" type="primary">lamB_1</name>
    <name evidence="10" type="ORF">NCTC10418_07059</name>
</gene>
<dbReference type="Gene3D" id="2.40.170.10">
    <property type="entry name" value="Porin, LamB type"/>
    <property type="match status" value="1"/>
</dbReference>
<dbReference type="EMBL" id="UFZQ01000001">
    <property type="protein sequence ID" value="STE89334.1"/>
    <property type="molecule type" value="Genomic_DNA"/>
</dbReference>
<sequence>MIDFYYWDISGPGAGLENIDVGFGKLSLAATRSSEAGGSSSFASNNIYDYTNETANDVFDVRLAQMEINPGGTLELGVDYGRANLRDNYRLVDGASKDGWLFTAEHTQSVLKGFNKFVVQYATDSMTSQGKGLSQGSGVAFDNEKFAYNINNNGHMLRILDHGAISMGDNWDMMYVGMYQDINWDNDNGTKWWTVGIRPMYKWTPIMSTVMEIGYDNVESQRTGDKNNQYKITLAQQWQAGDSIWSRPAIRVFATYAKWDEKWGYDYNGDSKVNPNYGKAVPADFNGGSFGRGDSDEWTFGAQMEIWW</sequence>
<keyword evidence="6" id="KW-0406">Ion transport</keyword>
<dbReference type="SUPFAM" id="SSF56935">
    <property type="entry name" value="Porins"/>
    <property type="match status" value="1"/>
</dbReference>
<keyword evidence="4" id="KW-1134">Transmembrane beta strand</keyword>
<name>A0A376L3B2_ECOLX</name>
<comment type="similarity">
    <text evidence="2">Belongs to the porin LamB (TC 1.B.3) family.</text>
</comment>
<evidence type="ECO:0000256" key="8">
    <source>
        <dbReference type="ARBA" id="ARBA00023136"/>
    </source>
</evidence>
<evidence type="ECO:0000256" key="6">
    <source>
        <dbReference type="ARBA" id="ARBA00023065"/>
    </source>
</evidence>
<keyword evidence="3" id="KW-0813">Transport</keyword>
<evidence type="ECO:0000256" key="5">
    <source>
        <dbReference type="ARBA" id="ARBA00022692"/>
    </source>
</evidence>
<dbReference type="GO" id="GO:0015288">
    <property type="term" value="F:porin activity"/>
    <property type="evidence" value="ECO:0007669"/>
    <property type="project" value="UniProtKB-KW"/>
</dbReference>
<dbReference type="AlphaFoldDB" id="A0A376L3B2"/>
<dbReference type="PANTHER" id="PTHR38762:SF1">
    <property type="entry name" value="CRYPTIC OUTER MEMBRANE PORIN BGLH-RELATED"/>
    <property type="match status" value="1"/>
</dbReference>
<dbReference type="InterPro" id="IPR003192">
    <property type="entry name" value="Porin_LamB"/>
</dbReference>
<dbReference type="GO" id="GO:0015774">
    <property type="term" value="P:polysaccharide transport"/>
    <property type="evidence" value="ECO:0007669"/>
    <property type="project" value="TreeGrafter"/>
</dbReference>
<evidence type="ECO:0000313" key="10">
    <source>
        <dbReference type="EMBL" id="STE89334.1"/>
    </source>
</evidence>
<dbReference type="GO" id="GO:0006811">
    <property type="term" value="P:monoatomic ion transport"/>
    <property type="evidence" value="ECO:0007669"/>
    <property type="project" value="UniProtKB-KW"/>
</dbReference>
<comment type="subcellular location">
    <subcellularLocation>
        <location evidence="1">Cell outer membrane</location>
        <topology evidence="1">Multi-pass membrane protein</topology>
    </subcellularLocation>
</comment>
<protein>
    <submittedName>
        <fullName evidence="10">Maltoporin (Maltose-inducible porin)</fullName>
    </submittedName>
</protein>
<proteinExistence type="inferred from homology"/>
<keyword evidence="7" id="KW-0626">Porin</keyword>
<dbReference type="GO" id="GO:0015144">
    <property type="term" value="F:carbohydrate transmembrane transporter activity"/>
    <property type="evidence" value="ECO:0007669"/>
    <property type="project" value="TreeGrafter"/>
</dbReference>
<keyword evidence="5" id="KW-0812">Transmembrane</keyword>
<evidence type="ECO:0000256" key="7">
    <source>
        <dbReference type="ARBA" id="ARBA00023114"/>
    </source>
</evidence>
<dbReference type="GO" id="GO:0009279">
    <property type="term" value="C:cell outer membrane"/>
    <property type="evidence" value="ECO:0007669"/>
    <property type="project" value="UniProtKB-SubCell"/>
</dbReference>
<keyword evidence="9" id="KW-0998">Cell outer membrane</keyword>
<evidence type="ECO:0000256" key="4">
    <source>
        <dbReference type="ARBA" id="ARBA00022452"/>
    </source>
</evidence>
<dbReference type="GO" id="GO:0046930">
    <property type="term" value="C:pore complex"/>
    <property type="evidence" value="ECO:0007669"/>
    <property type="project" value="UniProtKB-KW"/>
</dbReference>
<dbReference type="Pfam" id="PF02264">
    <property type="entry name" value="LamB"/>
    <property type="match status" value="1"/>
</dbReference>
<evidence type="ECO:0000256" key="9">
    <source>
        <dbReference type="ARBA" id="ARBA00023237"/>
    </source>
</evidence>
<accession>A0A376L3B2</accession>